<evidence type="ECO:0000256" key="3">
    <source>
        <dbReference type="ARBA" id="ARBA00022614"/>
    </source>
</evidence>
<proteinExistence type="predicted"/>
<comment type="subcellular location">
    <subcellularLocation>
        <location evidence="1">Cytoplasm</location>
    </subcellularLocation>
</comment>
<dbReference type="PROSITE" id="PS50188">
    <property type="entry name" value="B302_SPRY"/>
    <property type="match status" value="1"/>
</dbReference>
<dbReference type="Pfam" id="PF05729">
    <property type="entry name" value="NACHT"/>
    <property type="match status" value="1"/>
</dbReference>
<keyword evidence="2" id="KW-0963">Cytoplasm</keyword>
<keyword evidence="3" id="KW-0433">Leucine-rich repeat</keyword>
<dbReference type="Proteomes" id="UP000693946">
    <property type="component" value="Linkage Group LG3"/>
</dbReference>
<dbReference type="SMART" id="SM00449">
    <property type="entry name" value="SPRY"/>
    <property type="match status" value="1"/>
</dbReference>
<dbReference type="Pfam" id="PF02758">
    <property type="entry name" value="PYRIN"/>
    <property type="match status" value="1"/>
</dbReference>
<evidence type="ECO:0000313" key="9">
    <source>
        <dbReference type="EMBL" id="KAG7496695.1"/>
    </source>
</evidence>
<dbReference type="SMART" id="SM00589">
    <property type="entry name" value="PRY"/>
    <property type="match status" value="1"/>
</dbReference>
<dbReference type="InterPro" id="IPR029495">
    <property type="entry name" value="NACHT-assoc"/>
</dbReference>
<dbReference type="InterPro" id="IPR006574">
    <property type="entry name" value="PRY"/>
</dbReference>
<dbReference type="GO" id="GO:0005737">
    <property type="term" value="C:cytoplasm"/>
    <property type="evidence" value="ECO:0007669"/>
    <property type="project" value="UniProtKB-SubCell"/>
</dbReference>
<keyword evidence="5" id="KW-0547">Nucleotide-binding</keyword>
<dbReference type="SMART" id="SM01288">
    <property type="entry name" value="FISNA"/>
    <property type="match status" value="1"/>
</dbReference>
<dbReference type="PROSITE" id="PS50837">
    <property type="entry name" value="NACHT"/>
    <property type="match status" value="1"/>
</dbReference>
<organism evidence="9 10">
    <name type="scientific">Solea senegalensis</name>
    <name type="common">Senegalese sole</name>
    <dbReference type="NCBI Taxonomy" id="28829"/>
    <lineage>
        <taxon>Eukaryota</taxon>
        <taxon>Metazoa</taxon>
        <taxon>Chordata</taxon>
        <taxon>Craniata</taxon>
        <taxon>Vertebrata</taxon>
        <taxon>Euteleostomi</taxon>
        <taxon>Actinopterygii</taxon>
        <taxon>Neopterygii</taxon>
        <taxon>Teleostei</taxon>
        <taxon>Neoteleostei</taxon>
        <taxon>Acanthomorphata</taxon>
        <taxon>Carangaria</taxon>
        <taxon>Pleuronectiformes</taxon>
        <taxon>Pleuronectoidei</taxon>
        <taxon>Soleidae</taxon>
        <taxon>Solea</taxon>
    </lineage>
</organism>
<dbReference type="Pfam" id="PF14484">
    <property type="entry name" value="FISNA"/>
    <property type="match status" value="1"/>
</dbReference>
<evidence type="ECO:0000256" key="4">
    <source>
        <dbReference type="ARBA" id="ARBA00022737"/>
    </source>
</evidence>
<comment type="caution">
    <text evidence="9">The sequence shown here is derived from an EMBL/GenBank/DDBJ whole genome shotgun (WGS) entry which is preliminary data.</text>
</comment>
<accession>A0AAV6QWX7</accession>
<dbReference type="InterPro" id="IPR051261">
    <property type="entry name" value="NLR"/>
</dbReference>
<keyword evidence="10" id="KW-1185">Reference proteome</keyword>
<dbReference type="Pfam" id="PF17776">
    <property type="entry name" value="NLRC4_HD2"/>
    <property type="match status" value="1"/>
</dbReference>
<dbReference type="InterPro" id="IPR041267">
    <property type="entry name" value="NLRP_HD2"/>
</dbReference>
<dbReference type="Pfam" id="PF13765">
    <property type="entry name" value="PRY"/>
    <property type="match status" value="1"/>
</dbReference>
<evidence type="ECO:0000256" key="1">
    <source>
        <dbReference type="ARBA" id="ARBA00004496"/>
    </source>
</evidence>
<feature type="domain" description="NACHT" evidence="8">
    <location>
        <begin position="226"/>
        <end position="380"/>
    </location>
</feature>
<dbReference type="SMART" id="SM00368">
    <property type="entry name" value="LRR_RI"/>
    <property type="match status" value="4"/>
</dbReference>
<sequence>MATIQNVLLDILSDLRAEEFEKFKHNLRWMNDSYKWSELETASASKIVDLMVQKHTHLAVEVTKKILEKIPRNDLVQNLSENRILTLNDLKTAIDVKTINENGASPIQSQPVAIPHPLMDISASDDAESTMRETPPDEHIMRYQRTLQSYLGSKCMSIREGLEERPNEQHLDKIFVELFITEGGDIHINEQHENQWNHTQRSRAAGTEKPINPSEIFKRPAEIPIRTVMTAGIAGIGKTILVKKFVLDWAEGRENQDVHLLFPLSFSDLNSLKGKRFTFAELLHERIWETRAIPTEYLEMVFTKLQTSGCRDYNKARYKLLFVLDGFDESHLKLDLNHSKGKFADFDVTQSTSVEVLLTALIKGNLLPAARVWITTRPGAVKQIHTDFLQRMTEVRGFNDPQKEEYFKKKFPDREQASTIILHIKGSPSLFIMCHIPVFCWIISIVLQGFLKNKSKIELPTTLTEMYTVFLKYQITNIEQRQNCGPKKIIQYIESLAKLAFNNLDKGNQFNEKDLKDISFNLHKASLDTGVFTEVFEEVRWISENKEKKYSFVHLSLMEYLAALHVVMSLINDNKNVLSEPNLLDRLDRLLRPCRKISMTEVHSIAIQKALQSPKGELDLLLRFLLGLSLKTNQDLLKPLLNVSKGPSQMIHQETVDLIHKRIGESTSPERSINLFYCLKELKENSLVEDIQHYLRSQTVSSGNLSQLHWSALVFLFLSSGDNLEVFDLKKYCPSEEGLLSLRPVIQASNKSLLSSCKLTENICKALAEALSSQSSRVRELDLSDNELKDSGVLHLCVGLGNPNCSLEILRLSGCMISETGCATLASTLKSKHSNLKELDLSFNHPGNSGKKQLTALQKDPQNKLQTLNLNDCGEQRLRPGIKKYVCNLSLDQNTAHKILKLSDNCTKVTTMKEKQPYNHHPERFDCWLQVLCSTGLTGRSYWEVKWKGKVYIGVTYKGIIRKGQGADICLGANDHSWMLLCEGNGSYSVQHENISACVHPKPSPVSHRVAVYLDFPAGTLSFYKVIFDKLIHLHTFESKFTEPLYPALGFGFGYNYTHFGSSVSLCEVDDIISFSDC</sequence>
<dbReference type="InterPro" id="IPR041075">
    <property type="entry name" value="NOD1/2_WH"/>
</dbReference>
<dbReference type="InterPro" id="IPR001870">
    <property type="entry name" value="B30.2/SPRY"/>
</dbReference>
<dbReference type="GO" id="GO:0005524">
    <property type="term" value="F:ATP binding"/>
    <property type="evidence" value="ECO:0007669"/>
    <property type="project" value="UniProtKB-KW"/>
</dbReference>
<reference evidence="9 10" key="1">
    <citation type="journal article" date="2021" name="Sci. Rep.">
        <title>Chromosome anchoring in Senegalese sole (Solea senegalensis) reveals sex-associated markers and genome rearrangements in flatfish.</title>
        <authorList>
            <person name="Guerrero-Cozar I."/>
            <person name="Gomez-Garrido J."/>
            <person name="Berbel C."/>
            <person name="Martinez-Blanch J.F."/>
            <person name="Alioto T."/>
            <person name="Claros M.G."/>
            <person name="Gagnaire P.A."/>
            <person name="Manchado M."/>
        </authorList>
    </citation>
    <scope>NUCLEOTIDE SEQUENCE [LARGE SCALE GENOMIC DNA]</scope>
    <source>
        <strain evidence="9">Sse05_10M</strain>
    </source>
</reference>
<keyword evidence="6" id="KW-0067">ATP-binding</keyword>
<keyword evidence="4" id="KW-0677">Repeat</keyword>
<dbReference type="Pfam" id="PF00622">
    <property type="entry name" value="SPRY"/>
    <property type="match status" value="1"/>
</dbReference>
<evidence type="ECO:0000256" key="2">
    <source>
        <dbReference type="ARBA" id="ARBA00022490"/>
    </source>
</evidence>
<evidence type="ECO:0000256" key="6">
    <source>
        <dbReference type="ARBA" id="ARBA00022840"/>
    </source>
</evidence>
<feature type="domain" description="B30.2/SPRY" evidence="7">
    <location>
        <begin position="869"/>
        <end position="1065"/>
    </location>
</feature>
<dbReference type="InterPro" id="IPR003877">
    <property type="entry name" value="SPRY_dom"/>
</dbReference>
<dbReference type="SMART" id="SM01289">
    <property type="entry name" value="PYRIN"/>
    <property type="match status" value="1"/>
</dbReference>
<gene>
    <name evidence="9" type="ORF">JOB18_023494</name>
</gene>
<evidence type="ECO:0000256" key="5">
    <source>
        <dbReference type="ARBA" id="ARBA00022741"/>
    </source>
</evidence>
<dbReference type="CDD" id="cd16040">
    <property type="entry name" value="SPRY_PRY_SNTX"/>
    <property type="match status" value="1"/>
</dbReference>
<dbReference type="InterPro" id="IPR004020">
    <property type="entry name" value="DAPIN"/>
</dbReference>
<dbReference type="AlphaFoldDB" id="A0AAV6QWX7"/>
<dbReference type="EMBL" id="JAGKHQ010000015">
    <property type="protein sequence ID" value="KAG7496695.1"/>
    <property type="molecule type" value="Genomic_DNA"/>
</dbReference>
<evidence type="ECO:0000313" key="10">
    <source>
        <dbReference type="Proteomes" id="UP000693946"/>
    </source>
</evidence>
<evidence type="ECO:0000259" key="8">
    <source>
        <dbReference type="PROSITE" id="PS50837"/>
    </source>
</evidence>
<name>A0AAV6QWX7_SOLSE</name>
<protein>
    <submittedName>
        <fullName evidence="9">NACHT, LRR and PYD domains-containing 3-like isoform X1</fullName>
    </submittedName>
</protein>
<dbReference type="InterPro" id="IPR007111">
    <property type="entry name" value="NACHT_NTPase"/>
</dbReference>
<dbReference type="PANTHER" id="PTHR24106">
    <property type="entry name" value="NACHT, LRR AND CARD DOMAINS-CONTAINING"/>
    <property type="match status" value="1"/>
</dbReference>
<dbReference type="Pfam" id="PF17779">
    <property type="entry name" value="WHD_NOD2"/>
    <property type="match status" value="1"/>
</dbReference>
<evidence type="ECO:0000259" key="7">
    <source>
        <dbReference type="PROSITE" id="PS50188"/>
    </source>
</evidence>